<evidence type="ECO:0000256" key="2">
    <source>
        <dbReference type="SAM" id="Phobius"/>
    </source>
</evidence>
<keyword evidence="4" id="KW-0347">Helicase</keyword>
<accession>A0A286RMC7</accession>
<feature type="domain" description="Zinc-ribbon" evidence="3">
    <location>
        <begin position="28"/>
        <end position="47"/>
    </location>
</feature>
<keyword evidence="4" id="KW-0378">Hydrolase</keyword>
<dbReference type="OrthoDB" id="3182597at2"/>
<dbReference type="PANTHER" id="PTHR37826:SF3">
    <property type="entry name" value="J DOMAIN-CONTAINING PROTEIN"/>
    <property type="match status" value="1"/>
</dbReference>
<reference evidence="4 5" key="1">
    <citation type="journal article" name="Front. Microbiol.">
        <title>Sugar Metabolism of the First Thermophilic Planctomycete Thermogutta terrifontis: Comparative Genomic and Transcriptomic Approaches.</title>
        <authorList>
            <person name="Elcheninov A.G."/>
            <person name="Menzel P."/>
            <person name="Gudbergsdottir S.R."/>
            <person name="Slesarev A.I."/>
            <person name="Kadnikov V.V."/>
            <person name="Krogh A."/>
            <person name="Bonch-Osmolovskaya E.A."/>
            <person name="Peng X."/>
            <person name="Kublanov I.V."/>
        </authorList>
    </citation>
    <scope>NUCLEOTIDE SEQUENCE [LARGE SCALE GENOMIC DNA]</scope>
    <source>
        <strain evidence="4 5">R1</strain>
    </source>
</reference>
<evidence type="ECO:0000259" key="3">
    <source>
        <dbReference type="Pfam" id="PF13240"/>
    </source>
</evidence>
<dbReference type="RefSeq" id="WP_095416666.1">
    <property type="nucleotide sequence ID" value="NZ_CP018477.1"/>
</dbReference>
<evidence type="ECO:0000256" key="1">
    <source>
        <dbReference type="SAM" id="MobiDB-lite"/>
    </source>
</evidence>
<dbReference type="EMBL" id="CP018477">
    <property type="protein sequence ID" value="ASV77047.1"/>
    <property type="molecule type" value="Genomic_DNA"/>
</dbReference>
<dbReference type="PANTHER" id="PTHR37826">
    <property type="entry name" value="FLOTILLIN BAND_7_5 DOMAIN PROTEIN"/>
    <property type="match status" value="1"/>
</dbReference>
<organism evidence="4 5">
    <name type="scientific">Thermogutta terrifontis</name>
    <dbReference type="NCBI Taxonomy" id="1331910"/>
    <lineage>
        <taxon>Bacteria</taxon>
        <taxon>Pseudomonadati</taxon>
        <taxon>Planctomycetota</taxon>
        <taxon>Planctomycetia</taxon>
        <taxon>Pirellulales</taxon>
        <taxon>Thermoguttaceae</taxon>
        <taxon>Thermogutta</taxon>
    </lineage>
</organism>
<dbReference type="InterPro" id="IPR026870">
    <property type="entry name" value="Zinc_ribbon_dom"/>
</dbReference>
<feature type="region of interest" description="Disordered" evidence="1">
    <location>
        <begin position="1"/>
        <end position="21"/>
    </location>
</feature>
<dbReference type="GO" id="GO:0004386">
    <property type="term" value="F:helicase activity"/>
    <property type="evidence" value="ECO:0007669"/>
    <property type="project" value="UniProtKB-KW"/>
</dbReference>
<keyword evidence="2" id="KW-0812">Transmembrane</keyword>
<dbReference type="Gene3D" id="2.20.28.30">
    <property type="entry name" value="RNA polymerase ii, chain L"/>
    <property type="match status" value="1"/>
</dbReference>
<evidence type="ECO:0000313" key="5">
    <source>
        <dbReference type="Proteomes" id="UP000215086"/>
    </source>
</evidence>
<dbReference type="KEGG" id="ttf:THTE_4446"/>
<keyword evidence="4" id="KW-0547">Nucleotide-binding</keyword>
<proteinExistence type="predicted"/>
<keyword evidence="2" id="KW-0472">Membrane</keyword>
<keyword evidence="5" id="KW-1185">Reference proteome</keyword>
<protein>
    <submittedName>
        <fullName evidence="4">Primosomal protein N' (Replication factor Y) -superfamily II helicase</fullName>
    </submittedName>
</protein>
<evidence type="ECO:0000313" key="4">
    <source>
        <dbReference type="EMBL" id="ASV77047.1"/>
    </source>
</evidence>
<keyword evidence="4" id="KW-0067">ATP-binding</keyword>
<gene>
    <name evidence="4" type="ORF">THTE_4446</name>
</gene>
<keyword evidence="2" id="KW-1133">Transmembrane helix</keyword>
<dbReference type="Proteomes" id="UP000215086">
    <property type="component" value="Chromosome"/>
</dbReference>
<feature type="transmembrane region" description="Helical" evidence="2">
    <location>
        <begin position="338"/>
        <end position="359"/>
    </location>
</feature>
<name>A0A286RMC7_9BACT</name>
<dbReference type="AlphaFoldDB" id="A0A286RMC7"/>
<sequence length="364" mass="41305">MKKSGVPTSPPPGPQAKTPWPRVETEACARCGAPLEPADRFCPACGAVHQPPSLPTQARRAFQETITCDNCGATLHIRPDQRSYTCEYCGSTYVLDFAPELTGRQAPEFVLGFAISPNEARQLFLKWMERRVGSAPAAFREAVRRADIRGVYIPFWSFSMLAESQWQATIGEYWYRTETYTTYQNGKLVTKTRTVRETEWWPLAGKYHQYVSGYLVSASRNVPQQVADRLIPFHLAGLRRYDPAYLAGWACEEYVVDRPEAESRCKEYFRQYQEQCVAAFLPGDTYRGLVVDTQFSQEASDLILLPIYVMRFDYAGKTYRVWMNGQTGAIAGEVPRFWGRWIIVGLIVLAALLALGFLVTRLWG</sequence>
<dbReference type="Pfam" id="PF13240">
    <property type="entry name" value="Zn_Ribbon_1"/>
    <property type="match status" value="1"/>
</dbReference>